<protein>
    <submittedName>
        <fullName evidence="3">Tripartite tricarboxylate transporter substrate binding protein</fullName>
    </submittedName>
</protein>
<dbReference type="Proteomes" id="UP000638570">
    <property type="component" value="Unassembled WGS sequence"/>
</dbReference>
<feature type="chain" id="PRO_5045166219" evidence="2">
    <location>
        <begin position="25"/>
        <end position="334"/>
    </location>
</feature>
<dbReference type="InterPro" id="IPR042100">
    <property type="entry name" value="Bug_dom1"/>
</dbReference>
<dbReference type="RefSeq" id="WP_202081862.1">
    <property type="nucleotide sequence ID" value="NZ_JAERTZ010000002.1"/>
</dbReference>
<dbReference type="CDD" id="cd07012">
    <property type="entry name" value="PBP2_Bug_TTT"/>
    <property type="match status" value="1"/>
</dbReference>
<dbReference type="InterPro" id="IPR005064">
    <property type="entry name" value="BUG"/>
</dbReference>
<comment type="similarity">
    <text evidence="1">Belongs to the UPF0065 (bug) family.</text>
</comment>
<organism evidence="3 4">
    <name type="scientific">Zobellella iuensis</name>
    <dbReference type="NCBI Taxonomy" id="2803811"/>
    <lineage>
        <taxon>Bacteria</taxon>
        <taxon>Pseudomonadati</taxon>
        <taxon>Pseudomonadota</taxon>
        <taxon>Gammaproteobacteria</taxon>
        <taxon>Aeromonadales</taxon>
        <taxon>Aeromonadaceae</taxon>
        <taxon>Zobellella</taxon>
    </lineage>
</organism>
<comment type="caution">
    <text evidence="3">The sequence shown here is derived from an EMBL/GenBank/DDBJ whole genome shotgun (WGS) entry which is preliminary data.</text>
</comment>
<dbReference type="EMBL" id="JAERTZ010000002">
    <property type="protein sequence ID" value="MBL1375887.1"/>
    <property type="molecule type" value="Genomic_DNA"/>
</dbReference>
<reference evidence="4" key="1">
    <citation type="submission" date="2021-01" db="EMBL/GenBank/DDBJ databases">
        <title>Genome public.</title>
        <authorList>
            <person name="Liu C."/>
            <person name="Sun Q."/>
        </authorList>
    </citation>
    <scope>NUCLEOTIDE SEQUENCE [LARGE SCALE GENOMIC DNA]</scope>
    <source>
        <strain evidence="4">CGMCC 1.18722</strain>
    </source>
</reference>
<dbReference type="PANTHER" id="PTHR42928:SF5">
    <property type="entry name" value="BLR1237 PROTEIN"/>
    <property type="match status" value="1"/>
</dbReference>
<sequence length="334" mass="35643">MKKYRTNAIALAILLGLGSAAAGAADYPRKNLQGIIQWGAGGATDNISRVITPLAERHLGKKIILTNRTGGAGAIATAFVNSRPADGYTLMYGAEPVQLHKVLGLSDIDYDDFYPINIFAQGPSVIVANNNMPWNNLAEMIADIQANPGKYKTASSGAGTLQSLVNAMLKESTGIEVISIPFDGEGPGVTALQGGHLDFMPIGLTAASEHIRAGRVKVMAVVADEAMPGLAGVPPITDAIPGFDKYLPWGSFYGVFVKRDTPDEIKAKLTEAFRLAAEDEKFDQFIGNFHSIKLNLSGDEADAYVQRWQSVASWLMQDIGEAKVSPETLGIPRP</sequence>
<proteinExistence type="inferred from homology"/>
<keyword evidence="4" id="KW-1185">Reference proteome</keyword>
<dbReference type="PANTHER" id="PTHR42928">
    <property type="entry name" value="TRICARBOXYLATE-BINDING PROTEIN"/>
    <property type="match status" value="1"/>
</dbReference>
<dbReference type="Gene3D" id="3.40.190.150">
    <property type="entry name" value="Bordetella uptake gene, domain 1"/>
    <property type="match status" value="1"/>
</dbReference>
<evidence type="ECO:0000256" key="1">
    <source>
        <dbReference type="ARBA" id="ARBA00006987"/>
    </source>
</evidence>
<dbReference type="Gene3D" id="3.40.190.10">
    <property type="entry name" value="Periplasmic binding protein-like II"/>
    <property type="match status" value="1"/>
</dbReference>
<feature type="signal peptide" evidence="2">
    <location>
        <begin position="1"/>
        <end position="24"/>
    </location>
</feature>
<dbReference type="PIRSF" id="PIRSF017082">
    <property type="entry name" value="YflP"/>
    <property type="match status" value="1"/>
</dbReference>
<gene>
    <name evidence="3" type="ORF">JKV55_00885</name>
</gene>
<keyword evidence="2" id="KW-0732">Signal</keyword>
<dbReference type="Pfam" id="PF03401">
    <property type="entry name" value="TctC"/>
    <property type="match status" value="1"/>
</dbReference>
<accession>A0ABS1QMZ9</accession>
<evidence type="ECO:0000313" key="3">
    <source>
        <dbReference type="EMBL" id="MBL1375887.1"/>
    </source>
</evidence>
<evidence type="ECO:0000256" key="2">
    <source>
        <dbReference type="SAM" id="SignalP"/>
    </source>
</evidence>
<dbReference type="SUPFAM" id="SSF53850">
    <property type="entry name" value="Periplasmic binding protein-like II"/>
    <property type="match status" value="1"/>
</dbReference>
<evidence type="ECO:0000313" key="4">
    <source>
        <dbReference type="Proteomes" id="UP000638570"/>
    </source>
</evidence>
<name>A0ABS1QMZ9_9GAMM</name>